<organism evidence="3 4">
    <name type="scientific">Segatella oulorum</name>
    <dbReference type="NCBI Taxonomy" id="28136"/>
    <lineage>
        <taxon>Bacteria</taxon>
        <taxon>Pseudomonadati</taxon>
        <taxon>Bacteroidota</taxon>
        <taxon>Bacteroidia</taxon>
        <taxon>Bacteroidales</taxon>
        <taxon>Prevotellaceae</taxon>
        <taxon>Segatella</taxon>
    </lineage>
</organism>
<evidence type="ECO:0000313" key="3">
    <source>
        <dbReference type="EMBL" id="SKA13694.1"/>
    </source>
</evidence>
<dbReference type="EMBL" id="FUXK01000031">
    <property type="protein sequence ID" value="SKA13694.1"/>
    <property type="molecule type" value="Genomic_DNA"/>
</dbReference>
<dbReference type="STRING" id="28136.SAMN02745202_02198"/>
<dbReference type="InterPro" id="IPR015943">
    <property type="entry name" value="WD40/YVTN_repeat-like_dom_sf"/>
</dbReference>
<dbReference type="SUPFAM" id="SSF50998">
    <property type="entry name" value="Quinoprotein alcohol dehydrogenase-like"/>
    <property type="match status" value="1"/>
</dbReference>
<dbReference type="InterPro" id="IPR048954">
    <property type="entry name" value="PorZ_N"/>
</dbReference>
<sequence>MKKLTNLLVFLSLNAGLFAQTPVWKNYLSYQQKQEIAQAHRNLLYVLASQGLYAYHPNDRSIRTFDKVNGLADAAIAHISYNTSAHRLVVVYVNANIDLLDDDGQVTHLSAYRDARLTADKTVNSICQHGNDAFLATGFGIVRLNIARAEVSDTYQLHCPVAYCWVEQQLLKAASPTAGMLQCPLNSNLADPLSWQHTGTFVAQTPVDNTALWAKVAQVSPDGPAYNHFGFMRFHNHRLYTCGGKSEPFRPGCVQVMHEGRWQVYAGEADIQPLTHLHYQDVCAIDIDPRDENHLFAGARNGLYEFQNGRLKAFYNDSNSPIGTATANNDREYQLVTGVKFDATGQLWLFNSQSLTASLLRFNGQQWHHPQLNAFMTFGQRSLANGRQLQFFTPDALWLVNDNWTRPSLYRVDAATERITSFTTFVNQDGQTVDNLWYVRCIARDKMGNLWVGTNVGPLVLSPEEAQKANPIFEQIKIPRNDGTTLADYLLSGVDITNIVIDNANRKWMATQSNGLYLVSSDNQRQLAHYTAENSPLLSNAIESLAFDNTTGTLYIGTASGLCSVQSEAFLSADALQKDQVYAYPNPVEPGYTGPINIVGLMDNSDVKITTVDGRLVKQGRSNGALFSWDGTNQHGQRVASGIYLVEVATPDGTKGVVCRVAIVN</sequence>
<dbReference type="eggNOG" id="COG3292">
    <property type="taxonomic scope" value="Bacteria"/>
</dbReference>
<keyword evidence="1" id="KW-0732">Signal</keyword>
<dbReference type="RefSeq" id="WP_025071080.1">
    <property type="nucleotide sequence ID" value="NZ_FUXK01000031.1"/>
</dbReference>
<dbReference type="InterPro" id="IPR011047">
    <property type="entry name" value="Quinoprotein_ADH-like_sf"/>
</dbReference>
<feature type="chain" id="PRO_5010582825" evidence="1">
    <location>
        <begin position="20"/>
        <end position="665"/>
    </location>
</feature>
<dbReference type="InterPro" id="IPR011110">
    <property type="entry name" value="Reg_prop"/>
</dbReference>
<protein>
    <submittedName>
        <fullName evidence="3">Por secretion system C-terminal sorting domain-containing protein</fullName>
    </submittedName>
</protein>
<dbReference type="Gene3D" id="2.130.10.10">
    <property type="entry name" value="YVTN repeat-like/Quinoprotein amine dehydrogenase"/>
    <property type="match status" value="2"/>
</dbReference>
<reference evidence="3 4" key="1">
    <citation type="submission" date="2017-02" db="EMBL/GenBank/DDBJ databases">
        <authorList>
            <person name="Peterson S.W."/>
        </authorList>
    </citation>
    <scope>NUCLEOTIDE SEQUENCE [LARGE SCALE GENOMIC DNA]</scope>
    <source>
        <strain evidence="3 4">ATCC 43324</strain>
    </source>
</reference>
<dbReference type="AlphaFoldDB" id="A0A1T4RCG9"/>
<evidence type="ECO:0000313" key="4">
    <source>
        <dbReference type="Proteomes" id="UP000190065"/>
    </source>
</evidence>
<dbReference type="Pfam" id="PF07494">
    <property type="entry name" value="Reg_prop"/>
    <property type="match status" value="1"/>
</dbReference>
<dbReference type="Proteomes" id="UP000190065">
    <property type="component" value="Unassembled WGS sequence"/>
</dbReference>
<dbReference type="Gene3D" id="2.60.40.4070">
    <property type="match status" value="1"/>
</dbReference>
<feature type="signal peptide" evidence="1">
    <location>
        <begin position="1"/>
        <end position="19"/>
    </location>
</feature>
<evidence type="ECO:0000256" key="1">
    <source>
        <dbReference type="SAM" id="SignalP"/>
    </source>
</evidence>
<name>A0A1T4RCG9_9BACT</name>
<dbReference type="SUPFAM" id="SSF101898">
    <property type="entry name" value="NHL repeat"/>
    <property type="match status" value="1"/>
</dbReference>
<evidence type="ECO:0000259" key="2">
    <source>
        <dbReference type="Pfam" id="PF21544"/>
    </source>
</evidence>
<proteinExistence type="predicted"/>
<feature type="domain" description="PorZ N-terminal beta-propeller" evidence="2">
    <location>
        <begin position="44"/>
        <end position="196"/>
    </location>
</feature>
<dbReference type="Pfam" id="PF21544">
    <property type="entry name" value="PorZ_N_b_propeller"/>
    <property type="match status" value="1"/>
</dbReference>
<gene>
    <name evidence="3" type="ORF">SAMN02745202_02198</name>
</gene>
<accession>A0A1T4RCG9</accession>